<comment type="caution">
    <text evidence="1">The sequence shown here is derived from an EMBL/GenBank/DDBJ whole genome shotgun (WGS) entry which is preliminary data.</text>
</comment>
<protein>
    <recommendedName>
        <fullName evidence="3">Transcriptional regulator, AbiEi antitoxin, Type IV TA system</fullName>
    </recommendedName>
</protein>
<name>A0ABN2Z711_9MICC</name>
<dbReference type="EMBL" id="BAAAQB010000034">
    <property type="protein sequence ID" value="GAA2137748.1"/>
    <property type="molecule type" value="Genomic_DNA"/>
</dbReference>
<keyword evidence="2" id="KW-1185">Reference proteome</keyword>
<organism evidence="1 2">
    <name type="scientific">Arthrobacter humicola</name>
    <dbReference type="NCBI Taxonomy" id="409291"/>
    <lineage>
        <taxon>Bacteria</taxon>
        <taxon>Bacillati</taxon>
        <taxon>Actinomycetota</taxon>
        <taxon>Actinomycetes</taxon>
        <taxon>Micrococcales</taxon>
        <taxon>Micrococcaceae</taxon>
        <taxon>Arthrobacter</taxon>
    </lineage>
</organism>
<gene>
    <name evidence="1" type="ORF">GCM10009825_23740</name>
</gene>
<proteinExistence type="predicted"/>
<dbReference type="Proteomes" id="UP001500102">
    <property type="component" value="Unassembled WGS sequence"/>
</dbReference>
<reference evidence="1 2" key="1">
    <citation type="journal article" date="2019" name="Int. J. Syst. Evol. Microbiol.">
        <title>The Global Catalogue of Microorganisms (GCM) 10K type strain sequencing project: providing services to taxonomists for standard genome sequencing and annotation.</title>
        <authorList>
            <consortium name="The Broad Institute Genomics Platform"/>
            <consortium name="The Broad Institute Genome Sequencing Center for Infectious Disease"/>
            <person name="Wu L."/>
            <person name="Ma J."/>
        </authorList>
    </citation>
    <scope>NUCLEOTIDE SEQUENCE [LARGE SCALE GENOMIC DNA]</scope>
    <source>
        <strain evidence="1 2">JCM 15921</strain>
    </source>
</reference>
<accession>A0ABN2Z711</accession>
<evidence type="ECO:0000313" key="2">
    <source>
        <dbReference type="Proteomes" id="UP001500102"/>
    </source>
</evidence>
<sequence length="316" mass="35491">MELPPLILSSDLARLGQDARGLARQAKSGQLRRIRQGVYVRVQDWESLTPWDRYPVLIRAAASTLKSRTIFCRQSSAALWDMPLLGHGHLVHACTSDDGGGRSRAGVRRHFVDLDSAQIKERHGLLVTDRVRTALDLAALKSFEQGVTVFDHVLRPQPDNLPPLSREELHTGIDGNYTKAAARRIRTALDFADPASGSPGESVSRALMHRLGFRIPLLQVEIRDARGLVAFTDFDWPEEQLCGEFDGLVKYRKAEFLQGRTPAEALTDEKRREDRIRATGRRVIRWTWSELSNPGKFEVFLAAAGVPRQTLPSCRR</sequence>
<evidence type="ECO:0008006" key="3">
    <source>
        <dbReference type="Google" id="ProtNLM"/>
    </source>
</evidence>
<dbReference type="RefSeq" id="WP_344365847.1">
    <property type="nucleotide sequence ID" value="NZ_BAAAQB010000034.1"/>
</dbReference>
<evidence type="ECO:0000313" key="1">
    <source>
        <dbReference type="EMBL" id="GAA2137748.1"/>
    </source>
</evidence>